<sequence length="35" mass="3528">MSCQSAPGVCSCTQQCQSVPIIAAYQCSSISATSS</sequence>
<evidence type="ECO:0000313" key="2">
    <source>
        <dbReference type="Proteomes" id="UP001162483"/>
    </source>
</evidence>
<organism evidence="1 2">
    <name type="scientific">Staurois parvus</name>
    <dbReference type="NCBI Taxonomy" id="386267"/>
    <lineage>
        <taxon>Eukaryota</taxon>
        <taxon>Metazoa</taxon>
        <taxon>Chordata</taxon>
        <taxon>Craniata</taxon>
        <taxon>Vertebrata</taxon>
        <taxon>Euteleostomi</taxon>
        <taxon>Amphibia</taxon>
        <taxon>Batrachia</taxon>
        <taxon>Anura</taxon>
        <taxon>Neobatrachia</taxon>
        <taxon>Ranoidea</taxon>
        <taxon>Ranidae</taxon>
        <taxon>Staurois</taxon>
    </lineage>
</organism>
<comment type="caution">
    <text evidence="1">The sequence shown here is derived from an EMBL/GenBank/DDBJ whole genome shotgun (WGS) entry which is preliminary data.</text>
</comment>
<accession>A0ABN9FNF8</accession>
<reference evidence="1" key="1">
    <citation type="submission" date="2023-05" db="EMBL/GenBank/DDBJ databases">
        <authorList>
            <person name="Stuckert A."/>
        </authorList>
    </citation>
    <scope>NUCLEOTIDE SEQUENCE</scope>
</reference>
<proteinExistence type="predicted"/>
<keyword evidence="2" id="KW-1185">Reference proteome</keyword>
<name>A0ABN9FNF8_9NEOB</name>
<evidence type="ECO:0000313" key="1">
    <source>
        <dbReference type="EMBL" id="CAI9598382.1"/>
    </source>
</evidence>
<gene>
    <name evidence="1" type="ORF">SPARVUS_LOCUS12394137</name>
</gene>
<dbReference type="Proteomes" id="UP001162483">
    <property type="component" value="Unassembled WGS sequence"/>
</dbReference>
<dbReference type="EMBL" id="CATNWA010017152">
    <property type="protein sequence ID" value="CAI9598382.1"/>
    <property type="molecule type" value="Genomic_DNA"/>
</dbReference>
<feature type="non-terminal residue" evidence="1">
    <location>
        <position position="35"/>
    </location>
</feature>
<protein>
    <submittedName>
        <fullName evidence="1">Uncharacterized protein</fullName>
    </submittedName>
</protein>